<dbReference type="GeneID" id="2909098"/>
<dbReference type="AlphaFoldDB" id="A0A1D8N9A6"/>
<dbReference type="KEGG" id="yli:2909098"/>
<evidence type="ECO:0000313" key="2">
    <source>
        <dbReference type="EMBL" id="AOW02219.1"/>
    </source>
</evidence>
<feature type="compositionally biased region" description="Basic residues" evidence="1">
    <location>
        <begin position="232"/>
        <end position="242"/>
    </location>
</feature>
<feature type="compositionally biased region" description="Basic and acidic residues" evidence="1">
    <location>
        <begin position="243"/>
        <end position="261"/>
    </location>
</feature>
<feature type="compositionally biased region" description="Basic and acidic residues" evidence="1">
    <location>
        <begin position="15"/>
        <end position="32"/>
    </location>
</feature>
<protein>
    <submittedName>
        <fullName evidence="2">Uncharacterized protein</fullName>
    </submittedName>
</protein>
<accession>A0A1D8N9A6</accession>
<reference evidence="2 3" key="1">
    <citation type="journal article" date="2016" name="PLoS ONE">
        <title>Sequence Assembly of Yarrowia lipolytica Strain W29/CLIB89 Shows Transposable Element Diversity.</title>
        <authorList>
            <person name="Magnan C."/>
            <person name="Yu J."/>
            <person name="Chang I."/>
            <person name="Jahn E."/>
            <person name="Kanomata Y."/>
            <person name="Wu J."/>
            <person name="Zeller M."/>
            <person name="Oakes M."/>
            <person name="Baldi P."/>
            <person name="Sandmeyer S."/>
        </authorList>
    </citation>
    <scope>NUCLEOTIDE SEQUENCE [LARGE SCALE GENOMIC DNA]</scope>
    <source>
        <strain evidence="3">CLIB89(W29)</strain>
    </source>
</reference>
<dbReference type="RefSeq" id="XP_501348.3">
    <property type="nucleotide sequence ID" value="XM_501348.3"/>
</dbReference>
<feature type="region of interest" description="Disordered" evidence="1">
    <location>
        <begin position="228"/>
        <end position="261"/>
    </location>
</feature>
<gene>
    <name evidence="2" type="ORF">YALI1_C02686g</name>
</gene>
<feature type="region of interest" description="Disordered" evidence="1">
    <location>
        <begin position="932"/>
        <end position="986"/>
    </location>
</feature>
<proteinExistence type="predicted"/>
<feature type="compositionally biased region" description="Acidic residues" evidence="1">
    <location>
        <begin position="33"/>
        <end position="61"/>
    </location>
</feature>
<evidence type="ECO:0000256" key="1">
    <source>
        <dbReference type="SAM" id="MobiDB-lite"/>
    </source>
</evidence>
<sequence>MTRRKGGSMSGAGSTRDHARDEPSLEARPRVSDDDELVINSEEGELEEEVGEEEEEEETEMEVPHDSKPPPTRQQRTTNGTGPKMQGYAESYPQRMHFEFEQPYSDSADEDEVWQKMDSSLPSQLAKYRGIVAAYLENSRVYDVSVHGALQRIMDITGYNFDEEEKEDLILLIRGMFVVHFSKIDKAGMDPDKHVGDPQVLWYSSGLKERDKMRVRLKELRRLRLENEDKKRAKKDKKNKKRGREDKNMKPTRTIRDETADSQRPLKYADNLINGYTDSFEGVEFYYPAADDLSDSEILETSPVPDPGAMLTEEMNIVEMIRDTYKVSVAELRHVMGSEGDLKHVFQGWIAAARAKWASLDLTVDLVKDQDANLRLDPERINNDETLGQLKSKHKSITNERQYILDRVLFSIPTPDRTASLLRFERDWGIAKASTHNYMLSSRTWWGRPRDIKPIPVYLVDEYLDDAPDVDPYLDEMFDADGDQDFDVDPKDSDPFETRLYGLSKPLQELLGHSLLRHRDVIFDIFRHVRRMTKPSNQVKYFMGDSFQIFSDRLQRVFFRKKRFEYITWKKASAFLFKHHYTIPSGLPIRPVDPLFYAENAHRNYAELTPYNELHKVMTFNAVASTGEVWRRHAHPLYGFRDSREWEHGFRKWAGAELQAEHGSNKSVDDQRRAIFKQHFDTLMHLERQGQVPEWWCEDESEMRDLPVLRNRPLVQLRADKESEYGTRVDRMRSIYQPTWYGEWRRPWQRNLGYTPPEMRAELAVLQDIAEEQQEEPVDTQDGWLRLRESYWLESDFLPPMFNKPFKANRSWHCLAPGPYNLDPPARKRPSDINGLHPWDQTLFGTTIANEFDGGMEQPRKRRRYRRALWWHPDRRRELDNYHFENLYGSEKWASDTLKVQDHKQVYLCDSEDEEDWLEETYAPLIEELNGRSRNKTTFDERPAQETPEPVVEEVESDDGPKKEGQDQDGDIEMGYDFGPTIEEVE</sequence>
<name>A0A1D8N9A6_YARLL</name>
<evidence type="ECO:0000313" key="3">
    <source>
        <dbReference type="Proteomes" id="UP000182444"/>
    </source>
</evidence>
<dbReference type="VEuPathDB" id="FungiDB:YALI1_C02686g"/>
<feature type="region of interest" description="Disordered" evidence="1">
    <location>
        <begin position="1"/>
        <end position="86"/>
    </location>
</feature>
<dbReference type="EMBL" id="CP017555">
    <property type="protein sequence ID" value="AOW02219.1"/>
    <property type="molecule type" value="Genomic_DNA"/>
</dbReference>
<dbReference type="Proteomes" id="UP000182444">
    <property type="component" value="Chromosome 1C"/>
</dbReference>
<organism evidence="2 3">
    <name type="scientific">Yarrowia lipolytica</name>
    <name type="common">Candida lipolytica</name>
    <dbReference type="NCBI Taxonomy" id="4952"/>
    <lineage>
        <taxon>Eukaryota</taxon>
        <taxon>Fungi</taxon>
        <taxon>Dikarya</taxon>
        <taxon>Ascomycota</taxon>
        <taxon>Saccharomycotina</taxon>
        <taxon>Dipodascomycetes</taxon>
        <taxon>Dipodascales</taxon>
        <taxon>Dipodascales incertae sedis</taxon>
        <taxon>Yarrowia</taxon>
    </lineage>
</organism>
<dbReference type="VEuPathDB" id="FungiDB:YALI0_C01991g"/>